<name>A0A438AFK8_9RHOB</name>
<gene>
    <name evidence="3" type="ORF">EKE94_13055</name>
</gene>
<dbReference type="Proteomes" id="UP000285908">
    <property type="component" value="Unassembled WGS sequence"/>
</dbReference>
<keyword evidence="1" id="KW-0732">Signal</keyword>
<proteinExistence type="predicted"/>
<evidence type="ECO:0000259" key="2">
    <source>
        <dbReference type="PROSITE" id="PS51781"/>
    </source>
</evidence>
<feature type="domain" description="SH3b" evidence="2">
    <location>
        <begin position="109"/>
        <end position="172"/>
    </location>
</feature>
<reference evidence="3 4" key="1">
    <citation type="submission" date="2018-11" db="EMBL/GenBank/DDBJ databases">
        <title>Mesobaculum littorinae gen. nov., sp. nov., isolated from Littorina scabra that represents a novel genus of the order Rhodobacteraceae.</title>
        <authorList>
            <person name="Li F."/>
        </authorList>
    </citation>
    <scope>NUCLEOTIDE SEQUENCE [LARGE SCALE GENOMIC DNA]</scope>
    <source>
        <strain evidence="3 4">M0103</strain>
    </source>
</reference>
<dbReference type="InterPro" id="IPR052354">
    <property type="entry name" value="Cell_Wall_Dynamics_Protein"/>
</dbReference>
<sequence>MIRLTAMLIAGLYITMAVAGGDRPVDVAGVEVTRGGDIGGGLLGAANASEVDPATGEPKQDRLAIDDYDGAVARAIAASQSYERPAPARVAVVEPASAAPTQAEAAAAKDLWYVSGSNVNLRSGPSTSNPVVGRAAEGDRAEMLEQEGGWYRIRLETGKTAYIYGKFLDSRQG</sequence>
<dbReference type="PROSITE" id="PS51781">
    <property type="entry name" value="SH3B"/>
    <property type="match status" value="1"/>
</dbReference>
<dbReference type="OrthoDB" id="7433551at2"/>
<feature type="signal peptide" evidence="1">
    <location>
        <begin position="1"/>
        <end position="19"/>
    </location>
</feature>
<dbReference type="EMBL" id="RQXX01000004">
    <property type="protein sequence ID" value="RVV97468.1"/>
    <property type="molecule type" value="Genomic_DNA"/>
</dbReference>
<dbReference type="PANTHER" id="PTHR34408:SF1">
    <property type="entry name" value="GLYCOSYL HYDROLASE FAMILY 19 DOMAIN-CONTAINING PROTEIN HI_1415"/>
    <property type="match status" value="1"/>
</dbReference>
<feature type="chain" id="PRO_5019392496" evidence="1">
    <location>
        <begin position="20"/>
        <end position="173"/>
    </location>
</feature>
<protein>
    <submittedName>
        <fullName evidence="3">SH3 domain-containing protein</fullName>
    </submittedName>
</protein>
<dbReference type="Gene3D" id="2.30.30.40">
    <property type="entry name" value="SH3 Domains"/>
    <property type="match status" value="1"/>
</dbReference>
<dbReference type="AlphaFoldDB" id="A0A438AFK8"/>
<evidence type="ECO:0000313" key="4">
    <source>
        <dbReference type="Proteomes" id="UP000285908"/>
    </source>
</evidence>
<evidence type="ECO:0000256" key="1">
    <source>
        <dbReference type="SAM" id="SignalP"/>
    </source>
</evidence>
<comment type="caution">
    <text evidence="3">The sequence shown here is derived from an EMBL/GenBank/DDBJ whole genome shotgun (WGS) entry which is preliminary data.</text>
</comment>
<dbReference type="PANTHER" id="PTHR34408">
    <property type="entry name" value="FAMILY PROTEIN, PUTATIVE-RELATED"/>
    <property type="match status" value="1"/>
</dbReference>
<dbReference type="Pfam" id="PF08239">
    <property type="entry name" value="SH3_3"/>
    <property type="match status" value="1"/>
</dbReference>
<evidence type="ECO:0000313" key="3">
    <source>
        <dbReference type="EMBL" id="RVV97468.1"/>
    </source>
</evidence>
<dbReference type="InterPro" id="IPR003646">
    <property type="entry name" value="SH3-like_bac-type"/>
</dbReference>
<dbReference type="SMART" id="SM00287">
    <property type="entry name" value="SH3b"/>
    <property type="match status" value="1"/>
</dbReference>
<keyword evidence="4" id="KW-1185">Reference proteome</keyword>
<accession>A0A438AFK8</accession>
<organism evidence="3 4">
    <name type="scientific">Mesobaculum littorinae</name>
    <dbReference type="NCBI Taxonomy" id="2486419"/>
    <lineage>
        <taxon>Bacteria</taxon>
        <taxon>Pseudomonadati</taxon>
        <taxon>Pseudomonadota</taxon>
        <taxon>Alphaproteobacteria</taxon>
        <taxon>Rhodobacterales</taxon>
        <taxon>Roseobacteraceae</taxon>
        <taxon>Mesobaculum</taxon>
    </lineage>
</organism>
<dbReference type="RefSeq" id="WP_127907064.1">
    <property type="nucleotide sequence ID" value="NZ_RQXX01000004.1"/>
</dbReference>